<reference evidence="2" key="1">
    <citation type="submission" date="2019-08" db="EMBL/GenBank/DDBJ databases">
        <authorList>
            <person name="Kucharzyk K."/>
            <person name="Murdoch R.W."/>
            <person name="Higgins S."/>
            <person name="Loffler F."/>
        </authorList>
    </citation>
    <scope>NUCLEOTIDE SEQUENCE</scope>
</reference>
<keyword evidence="1" id="KW-0472">Membrane</keyword>
<protein>
    <recommendedName>
        <fullName evidence="3">Prepilin-type N-terminal cleavage/methylation domain-containing protein</fullName>
    </recommendedName>
</protein>
<evidence type="ECO:0008006" key="3">
    <source>
        <dbReference type="Google" id="ProtNLM"/>
    </source>
</evidence>
<dbReference type="AlphaFoldDB" id="A0A644WJK4"/>
<feature type="transmembrane region" description="Helical" evidence="1">
    <location>
        <begin position="6"/>
        <end position="28"/>
    </location>
</feature>
<accession>A0A644WJK4</accession>
<keyword evidence="1" id="KW-0812">Transmembrane</keyword>
<keyword evidence="1" id="KW-1133">Transmembrane helix</keyword>
<name>A0A644WJK4_9ZZZZ</name>
<proteinExistence type="predicted"/>
<dbReference type="EMBL" id="VSSQ01001007">
    <property type="protein sequence ID" value="MPM04075.1"/>
    <property type="molecule type" value="Genomic_DNA"/>
</dbReference>
<gene>
    <name evidence="2" type="ORF">SDC9_50345</name>
</gene>
<dbReference type="InterPro" id="IPR012902">
    <property type="entry name" value="N_methyl_site"/>
</dbReference>
<comment type="caution">
    <text evidence="2">The sequence shown here is derived from an EMBL/GenBank/DDBJ whole genome shotgun (WGS) entry which is preliminary data.</text>
</comment>
<evidence type="ECO:0000313" key="2">
    <source>
        <dbReference type="EMBL" id="MPM04075.1"/>
    </source>
</evidence>
<dbReference type="NCBIfam" id="TIGR02532">
    <property type="entry name" value="IV_pilin_GFxxxE"/>
    <property type="match status" value="1"/>
</dbReference>
<sequence>MKSKVAGFTIAELLIAMIISGILIAGAYNAYLAFRRQFITISESSVQTTSFYTLYNFADDQFWASDSVLYSCCDTLLFYSTDTVTASLCCDTSGIILLLPSARDTFRMADPEIVPHSYSQVQQSRFRIHSAAIRGKIDNDDVMMWIGW</sequence>
<organism evidence="2">
    <name type="scientific">bioreactor metagenome</name>
    <dbReference type="NCBI Taxonomy" id="1076179"/>
    <lineage>
        <taxon>unclassified sequences</taxon>
        <taxon>metagenomes</taxon>
        <taxon>ecological metagenomes</taxon>
    </lineage>
</organism>
<evidence type="ECO:0000256" key="1">
    <source>
        <dbReference type="SAM" id="Phobius"/>
    </source>
</evidence>
<dbReference type="Pfam" id="PF07963">
    <property type="entry name" value="N_methyl"/>
    <property type="match status" value="1"/>
</dbReference>